<dbReference type="AlphaFoldDB" id="A0A345DCZ1"/>
<dbReference type="PROSITE" id="PS51257">
    <property type="entry name" value="PROKAR_LIPOPROTEIN"/>
    <property type="match status" value="1"/>
</dbReference>
<evidence type="ECO:0008006" key="4">
    <source>
        <dbReference type="Google" id="ProtNLM"/>
    </source>
</evidence>
<sequence length="255" mass="28570">MPKILKKIRCAFMSGLLLIGGFAQACSDLPNICAEHERITQENNDYYATPIYADDNSGDDNAHYDHYSNRSMRVNDPMQSKMSMAIRTAVDAIKSASEKSRNAERAKKDPQFKAYYYGAWDFFQDKKNAPAGEYCAAFYWKRDGFVKLSGPAGDYKGALMTFYGQDIPRPSSVQKVRVTLNQSNDKPQTVQVFNYAMSGYDYGAITMAVPTIEALLEGMEDAQSFELVMDGKSIAKVDWEGGLAARDKLRQCVRS</sequence>
<evidence type="ECO:0000313" key="2">
    <source>
        <dbReference type="EMBL" id="AXF86229.1"/>
    </source>
</evidence>
<evidence type="ECO:0000256" key="1">
    <source>
        <dbReference type="SAM" id="SignalP"/>
    </source>
</evidence>
<feature type="chain" id="PRO_5016939345" description="Lipoprotein" evidence="1">
    <location>
        <begin position="26"/>
        <end position="255"/>
    </location>
</feature>
<dbReference type="EMBL" id="CP031124">
    <property type="protein sequence ID" value="AXF86229.1"/>
    <property type="molecule type" value="Genomic_DNA"/>
</dbReference>
<accession>A0A345DCZ1</accession>
<dbReference type="RefSeq" id="WP_114563325.1">
    <property type="nucleotide sequence ID" value="NZ_CP031124.1"/>
</dbReference>
<keyword evidence="1" id="KW-0732">Signal</keyword>
<dbReference type="KEGG" id="hyf:DTO96_101975"/>
<evidence type="ECO:0000313" key="3">
    <source>
        <dbReference type="Proteomes" id="UP000252182"/>
    </source>
</evidence>
<feature type="signal peptide" evidence="1">
    <location>
        <begin position="1"/>
        <end position="25"/>
    </location>
</feature>
<reference evidence="3" key="1">
    <citation type="submission" date="2018-07" db="EMBL/GenBank/DDBJ databases">
        <authorList>
            <person name="Kim H."/>
        </authorList>
    </citation>
    <scope>NUCLEOTIDE SEQUENCE [LARGE SCALE GENOMIC DNA]</scope>
    <source>
        <strain evidence="3">F02</strain>
    </source>
</reference>
<name>A0A345DCZ1_9BURK</name>
<proteinExistence type="predicted"/>
<gene>
    <name evidence="2" type="ORF">DTO96_101975</name>
</gene>
<dbReference type="OrthoDB" id="8453460at2"/>
<dbReference type="Proteomes" id="UP000252182">
    <property type="component" value="Chromosome"/>
</dbReference>
<keyword evidence="3" id="KW-1185">Reference proteome</keyword>
<organism evidence="2 3">
    <name type="scientific">Ephemeroptericola cinctiostellae</name>
    <dbReference type="NCBI Taxonomy" id="2268024"/>
    <lineage>
        <taxon>Bacteria</taxon>
        <taxon>Pseudomonadati</taxon>
        <taxon>Pseudomonadota</taxon>
        <taxon>Betaproteobacteria</taxon>
        <taxon>Burkholderiales</taxon>
        <taxon>Burkholderiaceae</taxon>
        <taxon>Ephemeroptericola</taxon>
    </lineage>
</organism>
<protein>
    <recommendedName>
        <fullName evidence="4">Lipoprotein</fullName>
    </recommendedName>
</protein>